<feature type="domain" description="Calcineurin-like phosphoesterase" evidence="1">
    <location>
        <begin position="1"/>
        <end position="173"/>
    </location>
</feature>
<reference evidence="2 3" key="1">
    <citation type="journal article" date="2016" name="Nat. Commun.">
        <title>Thousands of microbial genomes shed light on interconnected biogeochemical processes in an aquifer system.</title>
        <authorList>
            <person name="Anantharaman K."/>
            <person name="Brown C.T."/>
            <person name="Hug L.A."/>
            <person name="Sharon I."/>
            <person name="Castelle C.J."/>
            <person name="Probst A.J."/>
            <person name="Thomas B.C."/>
            <person name="Singh A."/>
            <person name="Wilkins M.J."/>
            <person name="Karaoz U."/>
            <person name="Brodie E.L."/>
            <person name="Williams K.H."/>
            <person name="Hubbard S.S."/>
            <person name="Banfield J.F."/>
        </authorList>
    </citation>
    <scope>NUCLEOTIDE SEQUENCE [LARGE SCALE GENOMIC DNA]</scope>
</reference>
<dbReference type="Proteomes" id="UP000178820">
    <property type="component" value="Unassembled WGS sequence"/>
</dbReference>
<dbReference type="STRING" id="1802207.A3D44_01295"/>
<accession>A0A1G2I4D8</accession>
<organism evidence="2 3">
    <name type="scientific">Candidatus Staskawiczbacteria bacterium RIFCSPHIGHO2_02_FULL_42_22</name>
    <dbReference type="NCBI Taxonomy" id="1802207"/>
    <lineage>
        <taxon>Bacteria</taxon>
        <taxon>Candidatus Staskawicziibacteriota</taxon>
    </lineage>
</organism>
<dbReference type="Gene3D" id="3.60.21.10">
    <property type="match status" value="1"/>
</dbReference>
<evidence type="ECO:0000313" key="3">
    <source>
        <dbReference type="Proteomes" id="UP000178820"/>
    </source>
</evidence>
<dbReference type="InterPro" id="IPR029052">
    <property type="entry name" value="Metallo-depent_PP-like"/>
</dbReference>
<dbReference type="PANTHER" id="PTHR37523:SF1">
    <property type="entry name" value="CALCINEURIN-LIKE PHOSPHOESTERASE DOMAIN-CONTAINING PROTEIN"/>
    <property type="match status" value="1"/>
</dbReference>
<gene>
    <name evidence="2" type="ORF">A3D44_01295</name>
</gene>
<evidence type="ECO:0000313" key="2">
    <source>
        <dbReference type="EMBL" id="OGZ69633.1"/>
    </source>
</evidence>
<dbReference type="InterPro" id="IPR004843">
    <property type="entry name" value="Calcineurin-like_PHP"/>
</dbReference>
<name>A0A1G2I4D8_9BACT</name>
<protein>
    <recommendedName>
        <fullName evidence="1">Calcineurin-like phosphoesterase domain-containing protein</fullName>
    </recommendedName>
</protein>
<dbReference type="PANTHER" id="PTHR37523">
    <property type="entry name" value="METALLOPHOSPHOESTERASE"/>
    <property type="match status" value="1"/>
</dbReference>
<dbReference type="EMBL" id="MHOT01000007">
    <property type="protein sequence ID" value="OGZ69633.1"/>
    <property type="molecule type" value="Genomic_DNA"/>
</dbReference>
<dbReference type="GO" id="GO:0016787">
    <property type="term" value="F:hydrolase activity"/>
    <property type="evidence" value="ECO:0007669"/>
    <property type="project" value="InterPro"/>
</dbReference>
<evidence type="ECO:0000259" key="1">
    <source>
        <dbReference type="Pfam" id="PF00149"/>
    </source>
</evidence>
<proteinExistence type="predicted"/>
<dbReference type="Pfam" id="PF00149">
    <property type="entry name" value="Metallophos"/>
    <property type="match status" value="1"/>
</dbReference>
<comment type="caution">
    <text evidence="2">The sequence shown here is derived from an EMBL/GenBank/DDBJ whole genome shotgun (WGS) entry which is preliminary data.</text>
</comment>
<dbReference type="SUPFAM" id="SSF56300">
    <property type="entry name" value="Metallo-dependent phosphatases"/>
    <property type="match status" value="1"/>
</dbReference>
<sequence>MKILALSDVHGDRLFMQEMAEKGAEEKVDLVILAGDLADHNGDTKGLIGPFKEKGLEVAIIPGNHEGLAEVNFLTEKYGLKNLHGYVIKVGDIGIFGCGYADIGIHQLSERQFFETLKKAHDSLKGVKKKLMVTHVQPSDSILGLGIFPGSEGVRKAIEELKPDIHICGHIHETHGIEEMIGSTRVINVGKTGKIIEL</sequence>
<dbReference type="AlphaFoldDB" id="A0A1G2I4D8"/>